<evidence type="ECO:0000313" key="4">
    <source>
        <dbReference type="Proteomes" id="UP000268093"/>
    </source>
</evidence>
<dbReference type="OrthoDB" id="77251at2759"/>
<dbReference type="Proteomes" id="UP000268093">
    <property type="component" value="Unassembled WGS sequence"/>
</dbReference>
<dbReference type="AlphaFoldDB" id="A0A433CZH1"/>
<dbReference type="PROSITE" id="PS01088">
    <property type="entry name" value="CAP_1"/>
    <property type="match status" value="1"/>
</dbReference>
<dbReference type="PANTHER" id="PTHR10652:SF0">
    <property type="entry name" value="ADENYLYL CYCLASE-ASSOCIATED PROTEIN"/>
    <property type="match status" value="1"/>
</dbReference>
<dbReference type="GO" id="GO:0019933">
    <property type="term" value="P:cAMP-mediated signaling"/>
    <property type="evidence" value="ECO:0007669"/>
    <property type="project" value="TreeGrafter"/>
</dbReference>
<dbReference type="InterPro" id="IPR013992">
    <property type="entry name" value="Adenylate_cyclase-assoc_CAP_N"/>
</dbReference>
<evidence type="ECO:0000259" key="2">
    <source>
        <dbReference type="Pfam" id="PF21938"/>
    </source>
</evidence>
<feature type="domain" description="CAP N-terminal" evidence="2">
    <location>
        <begin position="69"/>
        <end position="170"/>
    </location>
</feature>
<dbReference type="InterPro" id="IPR001837">
    <property type="entry name" value="Adenylate_cyclase-assoc_CAP"/>
</dbReference>
<dbReference type="Pfam" id="PF01213">
    <property type="entry name" value="CAP_N-CM"/>
    <property type="match status" value="1"/>
</dbReference>
<dbReference type="InterPro" id="IPR018106">
    <property type="entry name" value="CAP_CS_N"/>
</dbReference>
<dbReference type="GO" id="GO:0005737">
    <property type="term" value="C:cytoplasm"/>
    <property type="evidence" value="ECO:0007669"/>
    <property type="project" value="TreeGrafter"/>
</dbReference>
<proteinExistence type="predicted"/>
<evidence type="ECO:0000313" key="3">
    <source>
        <dbReference type="EMBL" id="RUP43984.1"/>
    </source>
</evidence>
<feature type="region of interest" description="Disordered" evidence="1">
    <location>
        <begin position="35"/>
        <end position="56"/>
    </location>
</feature>
<dbReference type="GO" id="GO:0008179">
    <property type="term" value="F:adenylate cyclase binding"/>
    <property type="evidence" value="ECO:0007669"/>
    <property type="project" value="TreeGrafter"/>
</dbReference>
<name>A0A433CZH1_9FUNG</name>
<reference evidence="3 4" key="1">
    <citation type="journal article" date="2018" name="New Phytol.">
        <title>Phylogenomics of Endogonaceae and evolution of mycorrhizas within Mucoromycota.</title>
        <authorList>
            <person name="Chang Y."/>
            <person name="Desiro A."/>
            <person name="Na H."/>
            <person name="Sandor L."/>
            <person name="Lipzen A."/>
            <person name="Clum A."/>
            <person name="Barry K."/>
            <person name="Grigoriev I.V."/>
            <person name="Martin F.M."/>
            <person name="Stajich J.E."/>
            <person name="Smith M.E."/>
            <person name="Bonito G."/>
            <person name="Spatafora J.W."/>
        </authorList>
    </citation>
    <scope>NUCLEOTIDE SEQUENCE [LARGE SCALE GENOMIC DNA]</scope>
    <source>
        <strain evidence="3 4">GMNB39</strain>
    </source>
</reference>
<organism evidence="3 4">
    <name type="scientific">Jimgerdemannia flammicorona</name>
    <dbReference type="NCBI Taxonomy" id="994334"/>
    <lineage>
        <taxon>Eukaryota</taxon>
        <taxon>Fungi</taxon>
        <taxon>Fungi incertae sedis</taxon>
        <taxon>Mucoromycota</taxon>
        <taxon>Mucoromycotina</taxon>
        <taxon>Endogonomycetes</taxon>
        <taxon>Endogonales</taxon>
        <taxon>Endogonaceae</taxon>
        <taxon>Jimgerdemannia</taxon>
    </lineage>
</organism>
<dbReference type="InterPro" id="IPR053950">
    <property type="entry name" value="CAP_N"/>
</dbReference>
<dbReference type="Gene3D" id="1.25.40.330">
    <property type="entry name" value="Adenylate cyclase-associated CAP, N-terminal domain"/>
    <property type="match status" value="1"/>
</dbReference>
<gene>
    <name evidence="3" type="ORF">BC936DRAFT_150111</name>
</gene>
<dbReference type="EMBL" id="RBNI01009878">
    <property type="protein sequence ID" value="RUP43984.1"/>
    <property type="molecule type" value="Genomic_DNA"/>
</dbReference>
<accession>A0A433CZH1</accession>
<protein>
    <submittedName>
        <fullName evidence="3">Adenylate cyclase-associated CAP</fullName>
    </submittedName>
</protein>
<evidence type="ECO:0000256" key="1">
    <source>
        <dbReference type="SAM" id="MobiDB-lite"/>
    </source>
</evidence>
<dbReference type="Pfam" id="PF21938">
    <property type="entry name" value="CAP_N"/>
    <property type="match status" value="1"/>
</dbReference>
<keyword evidence="4" id="KW-1185">Reference proteome</keyword>
<dbReference type="SUPFAM" id="SSF101278">
    <property type="entry name" value="N-terminal domain of adenylylcyclase associated protein, CAP"/>
    <property type="match status" value="1"/>
</dbReference>
<sequence length="176" mass="19215">MTDFHSFSTLIKRLEEATSRLEDYAVGSTSASTVQSILGDPADSPPDVPAASATAEETTLEIPLSVTKFDELTKEPLKKYVDLSKKLDVTVAQQSGYIADSFHAQRDFILTAARTQKVDLTPPIFTDLFAPTQKALEKVGKVRERHRNSEFENHLSTVHEGGPVLAWSTVVGIVVG</sequence>
<dbReference type="GO" id="GO:0007015">
    <property type="term" value="P:actin filament organization"/>
    <property type="evidence" value="ECO:0007669"/>
    <property type="project" value="TreeGrafter"/>
</dbReference>
<dbReference type="GO" id="GO:0003779">
    <property type="term" value="F:actin binding"/>
    <property type="evidence" value="ECO:0007669"/>
    <property type="project" value="InterPro"/>
</dbReference>
<dbReference type="InterPro" id="IPR036222">
    <property type="entry name" value="CAP_N_sf"/>
</dbReference>
<comment type="caution">
    <text evidence="3">The sequence shown here is derived from an EMBL/GenBank/DDBJ whole genome shotgun (WGS) entry which is preliminary data.</text>
</comment>
<dbReference type="PANTHER" id="PTHR10652">
    <property type="entry name" value="ADENYLYL CYCLASE-ASSOCIATED PROTEIN"/>
    <property type="match status" value="1"/>
</dbReference>